<proteinExistence type="predicted"/>
<dbReference type="EMBL" id="CP009508">
    <property type="protein sequence ID" value="AKB38141.1"/>
    <property type="molecule type" value="Genomic_DNA"/>
</dbReference>
<dbReference type="KEGG" id="msj:MSSAC_3551"/>
<evidence type="ECO:0000259" key="1">
    <source>
        <dbReference type="Pfam" id="PF02915"/>
    </source>
</evidence>
<dbReference type="InterPro" id="IPR012347">
    <property type="entry name" value="Ferritin-like"/>
</dbReference>
<dbReference type="InterPro" id="IPR003251">
    <property type="entry name" value="Rr_diiron-bd_dom"/>
</dbReference>
<dbReference type="GO" id="GO:0046872">
    <property type="term" value="F:metal ion binding"/>
    <property type="evidence" value="ECO:0007669"/>
    <property type="project" value="InterPro"/>
</dbReference>
<dbReference type="CDD" id="cd01045">
    <property type="entry name" value="Ferritin_like_AB"/>
    <property type="match status" value="1"/>
</dbReference>
<dbReference type="AlphaFoldDB" id="A0A0E3LDZ7"/>
<protein>
    <submittedName>
        <fullName evidence="2">Rubrerythrin</fullName>
    </submittedName>
</protein>
<dbReference type="GO" id="GO:0016491">
    <property type="term" value="F:oxidoreductase activity"/>
    <property type="evidence" value="ECO:0007669"/>
    <property type="project" value="InterPro"/>
</dbReference>
<sequence>MKSAYHETIEEVKNLKGIEEAIALAIEREKEAKDFYLQQAGLMENPKFKELYEELAAEEAKHLGYLENYRDKKELPEISTEISSGQSFSPEFDISRTKVGEITFGDAGILLAAMRHERKSEDFYSEMAKRVEDEAQKKFFEMLSRYERGHYEMIDSYLEYITQFRMQT</sequence>
<organism evidence="2 3">
    <name type="scientific">Methanosarcina siciliae C2J</name>
    <dbReference type="NCBI Taxonomy" id="1434118"/>
    <lineage>
        <taxon>Archaea</taxon>
        <taxon>Methanobacteriati</taxon>
        <taxon>Methanobacteriota</taxon>
        <taxon>Stenosarchaea group</taxon>
        <taxon>Methanomicrobia</taxon>
        <taxon>Methanosarcinales</taxon>
        <taxon>Methanosarcinaceae</taxon>
        <taxon>Methanosarcina</taxon>
    </lineage>
</organism>
<dbReference type="RefSeq" id="WP_048184612.1">
    <property type="nucleotide sequence ID" value="NZ_CP009508.1"/>
</dbReference>
<dbReference type="STRING" id="1434118.MSSAC_3551"/>
<dbReference type="GeneID" id="41607261"/>
<evidence type="ECO:0000313" key="2">
    <source>
        <dbReference type="EMBL" id="AKB38141.1"/>
    </source>
</evidence>
<dbReference type="Gene3D" id="1.20.1260.10">
    <property type="match status" value="1"/>
</dbReference>
<evidence type="ECO:0000313" key="3">
    <source>
        <dbReference type="Proteomes" id="UP000033123"/>
    </source>
</evidence>
<dbReference type="InterPro" id="IPR009078">
    <property type="entry name" value="Ferritin-like_SF"/>
</dbReference>
<reference evidence="2 3" key="1">
    <citation type="submission" date="2014-07" db="EMBL/GenBank/DDBJ databases">
        <title>Methanogenic archaea and the global carbon cycle.</title>
        <authorList>
            <person name="Henriksen J.R."/>
            <person name="Luke J."/>
            <person name="Reinhart S."/>
            <person name="Benedict M.N."/>
            <person name="Youngblut N.D."/>
            <person name="Metcalf M.E."/>
            <person name="Whitaker R.J."/>
            <person name="Metcalf W.W."/>
        </authorList>
    </citation>
    <scope>NUCLEOTIDE SEQUENCE [LARGE SCALE GENOMIC DNA]</scope>
    <source>
        <strain evidence="2 3">C2J</strain>
    </source>
</reference>
<dbReference type="PANTHER" id="PTHR33531">
    <property type="entry name" value="RUBRERYTHRIN SUBFAMILY"/>
    <property type="match status" value="1"/>
</dbReference>
<gene>
    <name evidence="2" type="ORF">MSSAC_3551</name>
</gene>
<dbReference type="HOGENOM" id="CLU_125830_2_0_2"/>
<accession>A0A0E3LDZ7</accession>
<name>A0A0E3LDZ7_9EURY</name>
<dbReference type="PATRIC" id="fig|1434118.4.peg.4587"/>
<dbReference type="Pfam" id="PF02915">
    <property type="entry name" value="Rubrerythrin"/>
    <property type="match status" value="1"/>
</dbReference>
<dbReference type="PANTHER" id="PTHR33531:SF10">
    <property type="entry name" value="BLR7895 PROTEIN"/>
    <property type="match status" value="1"/>
</dbReference>
<feature type="domain" description="Rubrerythrin diiron-binding" evidence="1">
    <location>
        <begin position="20"/>
        <end position="155"/>
    </location>
</feature>
<dbReference type="SUPFAM" id="SSF47240">
    <property type="entry name" value="Ferritin-like"/>
    <property type="match status" value="1"/>
</dbReference>
<dbReference type="Proteomes" id="UP000033123">
    <property type="component" value="Chromosome"/>
</dbReference>